<dbReference type="GO" id="GO:0006351">
    <property type="term" value="P:DNA-templated transcription"/>
    <property type="evidence" value="ECO:0007669"/>
    <property type="project" value="UniProtKB-UniRule"/>
</dbReference>
<feature type="binding site" evidence="7">
    <location>
        <position position="104"/>
    </location>
    <ligand>
        <name>Zn(2+)</name>
        <dbReference type="ChEBI" id="CHEBI:29105"/>
        <label>1</label>
    </ligand>
</feature>
<dbReference type="PANTHER" id="PTHR19376">
    <property type="entry name" value="DNA-DIRECTED RNA POLYMERASE"/>
    <property type="match status" value="1"/>
</dbReference>
<comment type="catalytic activity">
    <reaction evidence="6 7 8">
        <text>RNA(n) + a ribonucleoside 5'-triphosphate = RNA(n+1) + diphosphate</text>
        <dbReference type="Rhea" id="RHEA:21248"/>
        <dbReference type="Rhea" id="RHEA-COMP:14527"/>
        <dbReference type="Rhea" id="RHEA-COMP:17342"/>
        <dbReference type="ChEBI" id="CHEBI:33019"/>
        <dbReference type="ChEBI" id="CHEBI:61557"/>
        <dbReference type="ChEBI" id="CHEBI:140395"/>
        <dbReference type="EC" id="2.7.7.6"/>
    </reaction>
</comment>
<dbReference type="InterPro" id="IPR006592">
    <property type="entry name" value="RNA_pol_N"/>
</dbReference>
<organism evidence="10">
    <name type="scientific">Pseudogemmatithrix spongiicola</name>
    <dbReference type="NCBI Taxonomy" id="3062599"/>
    <lineage>
        <taxon>Bacteria</taxon>
        <taxon>Pseudomonadati</taxon>
        <taxon>Gemmatimonadota</taxon>
        <taxon>Gemmatimonadia</taxon>
        <taxon>Gemmatimonadales</taxon>
        <taxon>Gemmatimonadaceae</taxon>
        <taxon>Pseudogemmatithrix</taxon>
    </lineage>
</organism>
<evidence type="ECO:0000256" key="1">
    <source>
        <dbReference type="ARBA" id="ARBA00022478"/>
    </source>
</evidence>
<keyword evidence="3 7" id="KW-0548">Nucleotidyltransferase</keyword>
<dbReference type="EMBL" id="CP130612">
    <property type="protein sequence ID" value="WKW11421.1"/>
    <property type="molecule type" value="Genomic_DNA"/>
</dbReference>
<accession>A0AA49JT21</accession>
<feature type="binding site" evidence="7">
    <location>
        <position position="101"/>
    </location>
    <ligand>
        <name>Zn(2+)</name>
        <dbReference type="ChEBI" id="CHEBI:29105"/>
        <label>1</label>
    </ligand>
</feature>
<protein>
    <recommendedName>
        <fullName evidence="7">DNA-directed RNA polymerase subunit beta'</fullName>
        <shortName evidence="7">RNAP subunit beta'</shortName>
        <ecNumber evidence="7">2.7.7.6</ecNumber>
    </recommendedName>
    <alternativeName>
        <fullName evidence="7">RNA polymerase subunit beta'</fullName>
    </alternativeName>
    <alternativeName>
        <fullName evidence="7">Transcriptase subunit beta'</fullName>
    </alternativeName>
</protein>
<evidence type="ECO:0000313" key="10">
    <source>
        <dbReference type="EMBL" id="WKW11421.1"/>
    </source>
</evidence>
<dbReference type="Pfam" id="PF04997">
    <property type="entry name" value="RNA_pol_Rpb1_1"/>
    <property type="match status" value="1"/>
</dbReference>
<evidence type="ECO:0000256" key="6">
    <source>
        <dbReference type="ARBA" id="ARBA00048552"/>
    </source>
</evidence>
<dbReference type="InterPro" id="IPR042102">
    <property type="entry name" value="RNA_pol_Rpb1_3_sf"/>
</dbReference>
<dbReference type="Gene3D" id="2.40.50.100">
    <property type="match status" value="3"/>
</dbReference>
<comment type="cofactor">
    <cofactor evidence="7">
        <name>Zn(2+)</name>
        <dbReference type="ChEBI" id="CHEBI:29105"/>
    </cofactor>
    <text evidence="7">Binds 2 Zn(2+) ions per subunit.</text>
</comment>
<keyword evidence="4 7" id="KW-0479">Metal-binding</keyword>
<keyword evidence="1 7" id="KW-0240">DNA-directed RNA polymerase</keyword>
<dbReference type="InterPro" id="IPR007081">
    <property type="entry name" value="RNA_pol_Rpb1_5"/>
</dbReference>
<dbReference type="InterPro" id="IPR007083">
    <property type="entry name" value="RNA_pol_Rpb1_4"/>
</dbReference>
<feature type="binding site" evidence="7">
    <location>
        <position position="935"/>
    </location>
    <ligand>
        <name>Zn(2+)</name>
        <dbReference type="ChEBI" id="CHEBI:29105"/>
        <label>2</label>
    </ligand>
</feature>
<keyword evidence="7" id="KW-0862">Zinc</keyword>
<evidence type="ECO:0000256" key="5">
    <source>
        <dbReference type="ARBA" id="ARBA00023163"/>
    </source>
</evidence>
<dbReference type="SUPFAM" id="SSF64484">
    <property type="entry name" value="beta and beta-prime subunits of DNA dependent RNA-polymerase"/>
    <property type="match status" value="1"/>
</dbReference>
<evidence type="ECO:0000256" key="4">
    <source>
        <dbReference type="ARBA" id="ARBA00022723"/>
    </source>
</evidence>
<keyword evidence="12" id="KW-1185">Reference proteome</keyword>
<feature type="binding site" evidence="7">
    <location>
        <position position="938"/>
    </location>
    <ligand>
        <name>Zn(2+)</name>
        <dbReference type="ChEBI" id="CHEBI:29105"/>
        <label>2</label>
    </ligand>
</feature>
<dbReference type="InterPro" id="IPR000722">
    <property type="entry name" value="RNA_pol_asu"/>
</dbReference>
<dbReference type="Gene3D" id="1.10.132.30">
    <property type="match status" value="1"/>
</dbReference>
<reference evidence="10" key="1">
    <citation type="submission" date="2023-07" db="EMBL/GenBank/DDBJ databases">
        <authorList>
            <person name="Haufschild T."/>
            <person name="Kallscheuer N."/>
            <person name="Hammer J."/>
            <person name="Kohn T."/>
            <person name="Kabuu M."/>
            <person name="Jogler M."/>
            <person name="Wohfarth N."/>
            <person name="Heuer A."/>
            <person name="Rohde M."/>
            <person name="van Teeseling M.C.F."/>
            <person name="Jogler C."/>
        </authorList>
    </citation>
    <scope>NUCLEOTIDE SEQUENCE</scope>
    <source>
        <strain evidence="10">Strain 138</strain>
        <strain evidence="11">Strain 318</strain>
    </source>
</reference>
<dbReference type="GO" id="GO:0000428">
    <property type="term" value="C:DNA-directed RNA polymerase complex"/>
    <property type="evidence" value="ECO:0007669"/>
    <property type="project" value="UniProtKB-KW"/>
</dbReference>
<feature type="domain" description="RNA polymerase N-terminal" evidence="9">
    <location>
        <begin position="274"/>
        <end position="553"/>
    </location>
</feature>
<proteinExistence type="inferred from homology"/>
<evidence type="ECO:0000256" key="3">
    <source>
        <dbReference type="ARBA" id="ARBA00022695"/>
    </source>
</evidence>
<dbReference type="InterPro" id="IPR007066">
    <property type="entry name" value="RNA_pol_Rpb1_3"/>
</dbReference>
<dbReference type="InterPro" id="IPR044893">
    <property type="entry name" value="RNA_pol_Rpb1_clamp_domain"/>
</dbReference>
<keyword evidence="2 7" id="KW-0808">Transferase</keyword>
<dbReference type="Pfam" id="PF05000">
    <property type="entry name" value="RNA_pol_Rpb1_4"/>
    <property type="match status" value="1"/>
</dbReference>
<dbReference type="Gene3D" id="4.10.860.120">
    <property type="entry name" value="RNA polymerase II, clamp domain"/>
    <property type="match status" value="1"/>
</dbReference>
<comment type="subunit">
    <text evidence="7">The RNAP catalytic core consists of 2 alpha, 1 beta, 1 beta' and 1 omega subunit. When a sigma factor is associated with the core the holoenzyme is formed, which can initiate transcription.</text>
</comment>
<dbReference type="HAMAP" id="MF_01322">
    <property type="entry name" value="RNApol_bact_RpoC"/>
    <property type="match status" value="1"/>
</dbReference>
<dbReference type="SMART" id="SM00663">
    <property type="entry name" value="RPOLA_N"/>
    <property type="match status" value="1"/>
</dbReference>
<evidence type="ECO:0000256" key="7">
    <source>
        <dbReference type="HAMAP-Rule" id="MF_01322"/>
    </source>
</evidence>
<gene>
    <name evidence="7 10" type="primary">rpoC</name>
    <name evidence="10" type="ORF">Strain138_000671</name>
    <name evidence="11" type="ORF">Strain318_000671</name>
</gene>
<evidence type="ECO:0000259" key="9">
    <source>
        <dbReference type="SMART" id="SM00663"/>
    </source>
</evidence>
<feature type="binding site" evidence="7">
    <location>
        <position position="499"/>
    </location>
    <ligand>
        <name>Mg(2+)</name>
        <dbReference type="ChEBI" id="CHEBI:18420"/>
    </ligand>
</feature>
<feature type="binding site" evidence="7">
    <location>
        <position position="86"/>
    </location>
    <ligand>
        <name>Zn(2+)</name>
        <dbReference type="ChEBI" id="CHEBI:29105"/>
        <label>1</label>
    </ligand>
</feature>
<feature type="binding site" evidence="7">
    <location>
        <position position="928"/>
    </location>
    <ligand>
        <name>Zn(2+)</name>
        <dbReference type="ChEBI" id="CHEBI:29105"/>
        <label>2</label>
    </ligand>
</feature>
<dbReference type="Pfam" id="PF04998">
    <property type="entry name" value="RNA_pol_Rpb1_5"/>
    <property type="match status" value="1"/>
</dbReference>
<dbReference type="GO" id="GO:0003677">
    <property type="term" value="F:DNA binding"/>
    <property type="evidence" value="ECO:0007669"/>
    <property type="project" value="UniProtKB-UniRule"/>
</dbReference>
<dbReference type="NCBIfam" id="TIGR02386">
    <property type="entry name" value="rpoC_TIGR"/>
    <property type="match status" value="1"/>
</dbReference>
<dbReference type="Gene3D" id="1.10.150.390">
    <property type="match status" value="1"/>
</dbReference>
<dbReference type="Pfam" id="PF00623">
    <property type="entry name" value="RNA_pol_Rpb1_2"/>
    <property type="match status" value="1"/>
</dbReference>
<dbReference type="CDD" id="cd01609">
    <property type="entry name" value="RNAP_beta'_N"/>
    <property type="match status" value="1"/>
</dbReference>
<dbReference type="Gene3D" id="1.10.1790.20">
    <property type="match status" value="1"/>
</dbReference>
<name>A0AA49JT21_9BACT</name>
<dbReference type="InterPro" id="IPR045867">
    <property type="entry name" value="DNA-dir_RpoC_beta_prime"/>
</dbReference>
<evidence type="ECO:0000256" key="8">
    <source>
        <dbReference type="RuleBase" id="RU004279"/>
    </source>
</evidence>
<dbReference type="GO" id="GO:0008270">
    <property type="term" value="F:zinc ion binding"/>
    <property type="evidence" value="ECO:0007669"/>
    <property type="project" value="UniProtKB-UniRule"/>
</dbReference>
<sequence length="1453" mass="161568">MIDFRSVREKSASAFDYIQVRIASPEEIRGPRDPKERERLEMAGLRSWWSWGEVTKPETINYRSFKPEKDGLFCEKIFGPVKDWECHCGKYKRIRYRGVICDRCGVEVTLSKVRRDRMGHIELAVPVAHIWFFKTLPSPMGNLLDLTLRDLEKVIYYANYVVIDPGAQESVPDATESDKFVRVEQNMLLSEDQFLYLKAKAKEDGDSAFKADIGAPAVRELLQRLDIDKTAEELRASVVTETSQHKKKAQLKRLKIVDAFRNSGDHSGMRNKPEWMIMDVVPVIPPDLRPLVPLDGGRFATSDLNDLYRRVINRNNRLTKLISHRAPEVILRNEKRMLQEAVDALFDNGRRSKAIRGRGKRPLKSLSDMLKGKQGRFRQNLLGKRVDYSGRSVIVVGPELKLHQCGLPKAMALELFKPFIIHKLVEKGIAETVKRAKKIVERESSEVFEILEEIIRDHPVLLNRAPTLHRLGIQAFEPVLVEGKAIRIHPLVCAAFNADFDGDQMAVHVPLSYEAQLEARVLMLSSNNILKPSDGRPVAEPSQDIVLGCYFATKAPADFEALQKDAKAAAKLRSFGSAAEVEMALALHQIHVQTPVRYLARTNEGGKAWTVTTAGRVLFDGIVPAALPFQNRDMKKKALGELVFESYRKAGLAETVQFLDRLKEFGFRNATRGGVSIAIEDLEIPAEKETLLEEATARVNRFQKAYQTGNITNGERYNKVIDTWTHANNDIADAMVKRMRESQGGFNPVFMMFDSGSRGSRDQIRQLAGMRGLMAKPQKKLTGGIGEIIENPIKSNFREGLSVLEYFSSTHGARKGLADTALKTADAGYLTRRLCDVAQDVVITEEDCGTVMGLEIGALKEGEDIIEPLSERIVGTVAADDIVDPQLLDEAGRPQLLVEAGQMILEEAAAQIEEAGIETVKIRSVLTCEAKRGLCRMCYGRNLATMQMVDLGEAVGIISAQSIGEPGTQLTLRTFHIGGTAARIAEQTARKSKVAGVVEFGDRLVKVTNPEGQEIVTSYEGELFIRATRDKHAPVMARLQVPLGAILTVEDGQDVKKDDPIFTWDPYTNPIIADVSGTLKFVDLVEDETISEELDELTGLRQTVVIEDREKKLHPHIEIWQSKGGKEKKVRDFVIPVGAQLIVEDGAEIAAGQTIAKISREAYKTRDITGGLPRVAELFEARKPKDPATISEIDGVVRFGDIKRGKREIFVHPIDSSGSLDETQQPQLYEVASGKHLRVHEGDRVRAGDRLSEGPVNPHDILRIKGPRAVQEYLLNEVQEVYRLQGVKINDKHIGVIVRQMLQKVRVVESGDTEFLEGEHVDKAAFRDANDKAKKKKQRAATSEPLLLGITKASLTTQSFISAASFQETTRVLTDAAIRGAKDNLLGLKENIIIGHLIPAGTGMYRYSDVDMDIEPPPAPPQEFGGFGALPESFLANPAEADASLLAPLPDEE</sequence>
<feature type="binding site" evidence="7">
    <location>
        <position position="88"/>
    </location>
    <ligand>
        <name>Zn(2+)</name>
        <dbReference type="ChEBI" id="CHEBI:29105"/>
        <label>1</label>
    </ligand>
</feature>
<dbReference type="EMBL" id="CP130613">
    <property type="protein sequence ID" value="WKW14331.1"/>
    <property type="molecule type" value="Genomic_DNA"/>
</dbReference>
<dbReference type="Gene3D" id="1.10.40.90">
    <property type="match status" value="1"/>
</dbReference>
<keyword evidence="7" id="KW-0460">Magnesium</keyword>
<feature type="binding site" evidence="7">
    <location>
        <position position="848"/>
    </location>
    <ligand>
        <name>Zn(2+)</name>
        <dbReference type="ChEBI" id="CHEBI:29105"/>
        <label>2</label>
    </ligand>
</feature>
<dbReference type="Pfam" id="PF04983">
    <property type="entry name" value="RNA_pol_Rpb1_3"/>
    <property type="match status" value="1"/>
</dbReference>
<dbReference type="CDD" id="cd02655">
    <property type="entry name" value="RNAP_beta'_C"/>
    <property type="match status" value="1"/>
</dbReference>
<evidence type="ECO:0000313" key="12">
    <source>
        <dbReference type="Proteomes" id="UP001229955"/>
    </source>
</evidence>
<keyword evidence="5 7" id="KW-0804">Transcription</keyword>
<evidence type="ECO:0000313" key="11">
    <source>
        <dbReference type="EMBL" id="WKW14331.1"/>
    </source>
</evidence>
<evidence type="ECO:0000256" key="2">
    <source>
        <dbReference type="ARBA" id="ARBA00022679"/>
    </source>
</evidence>
<dbReference type="InterPro" id="IPR012754">
    <property type="entry name" value="DNA-dir_RpoC_beta_prime_bact"/>
</dbReference>
<feature type="binding site" evidence="7">
    <location>
        <position position="501"/>
    </location>
    <ligand>
        <name>Mg(2+)</name>
        <dbReference type="ChEBI" id="CHEBI:18420"/>
    </ligand>
</feature>
<dbReference type="InterPro" id="IPR038120">
    <property type="entry name" value="Rpb1_funnel_sf"/>
</dbReference>
<dbReference type="PANTHER" id="PTHR19376:SF54">
    <property type="entry name" value="DNA-DIRECTED RNA POLYMERASE SUBUNIT BETA"/>
    <property type="match status" value="1"/>
</dbReference>
<dbReference type="GO" id="GO:0003899">
    <property type="term" value="F:DNA-directed RNA polymerase activity"/>
    <property type="evidence" value="ECO:0007669"/>
    <property type="project" value="UniProtKB-UniRule"/>
</dbReference>
<accession>A0AA49JYK1</accession>
<dbReference type="Gene3D" id="2.40.40.20">
    <property type="match status" value="1"/>
</dbReference>
<comment type="cofactor">
    <cofactor evidence="7">
        <name>Mg(2+)</name>
        <dbReference type="ChEBI" id="CHEBI:18420"/>
    </cofactor>
    <text evidence="7">Binds 1 Mg(2+) ion per subunit.</text>
</comment>
<dbReference type="InterPro" id="IPR007080">
    <property type="entry name" value="RNA_pol_Rpb1_1"/>
</dbReference>
<feature type="binding site" evidence="7">
    <location>
        <position position="503"/>
    </location>
    <ligand>
        <name>Mg(2+)</name>
        <dbReference type="ChEBI" id="CHEBI:18420"/>
    </ligand>
</feature>
<dbReference type="GO" id="GO:0000287">
    <property type="term" value="F:magnesium ion binding"/>
    <property type="evidence" value="ECO:0007669"/>
    <property type="project" value="UniProtKB-UniRule"/>
</dbReference>
<dbReference type="RefSeq" id="WP_367887119.1">
    <property type="nucleotide sequence ID" value="NZ_CP130612.1"/>
</dbReference>
<dbReference type="Proteomes" id="UP001229955">
    <property type="component" value="Chromosome"/>
</dbReference>
<dbReference type="EC" id="2.7.7.6" evidence="7"/>
<dbReference type="KEGG" id="pspc:Strain318_000671"/>
<comment type="function">
    <text evidence="7 8">DNA-dependent RNA polymerase catalyzes the transcription of DNA into RNA using the four ribonucleoside triphosphates as substrates.</text>
</comment>
<dbReference type="Gene3D" id="1.10.274.100">
    <property type="entry name" value="RNA polymerase Rpb1, domain 3"/>
    <property type="match status" value="2"/>
</dbReference>
<comment type="similarity">
    <text evidence="7 8">Belongs to the RNA polymerase beta' chain family.</text>
</comment>